<evidence type="ECO:0000313" key="6">
    <source>
        <dbReference type="EMBL" id="MDP9686154.1"/>
    </source>
</evidence>
<dbReference type="PANTHER" id="PTHR34580:SF3">
    <property type="entry name" value="PROTEIN PAFB"/>
    <property type="match status" value="1"/>
</dbReference>
<dbReference type="InterPro" id="IPR018356">
    <property type="entry name" value="Tscrpt_reg_HTH_DeoR_CS"/>
</dbReference>
<evidence type="ECO:0000256" key="2">
    <source>
        <dbReference type="ARBA" id="ARBA00023125"/>
    </source>
</evidence>
<feature type="domain" description="HTH deoR-type" evidence="5">
    <location>
        <begin position="4"/>
        <end position="63"/>
    </location>
</feature>
<evidence type="ECO:0000313" key="7">
    <source>
        <dbReference type="Proteomes" id="UP001231675"/>
    </source>
</evidence>
<organism evidence="6 7">
    <name type="scientific">Streptomyces griseoviridis</name>
    <dbReference type="NCBI Taxonomy" id="45398"/>
    <lineage>
        <taxon>Bacteria</taxon>
        <taxon>Bacillati</taxon>
        <taxon>Actinomycetota</taxon>
        <taxon>Actinomycetes</taxon>
        <taxon>Kitasatosporales</taxon>
        <taxon>Streptomycetaceae</taxon>
        <taxon>Streptomyces</taxon>
    </lineage>
</organism>
<feature type="compositionally biased region" description="Gly residues" evidence="4">
    <location>
        <begin position="438"/>
        <end position="450"/>
    </location>
</feature>
<evidence type="ECO:0000256" key="4">
    <source>
        <dbReference type="SAM" id="MobiDB-lite"/>
    </source>
</evidence>
<keyword evidence="2 6" id="KW-0238">DNA-binding</keyword>
<reference evidence="6 7" key="1">
    <citation type="submission" date="2023-07" db="EMBL/GenBank/DDBJ databases">
        <title>Sequencing the genomes of 1000 actinobacteria strains.</title>
        <authorList>
            <person name="Klenk H.-P."/>
        </authorList>
    </citation>
    <scope>NUCLEOTIDE SEQUENCE [LARGE SCALE GENOMIC DNA]</scope>
    <source>
        <strain evidence="6 7">DSM 40229</strain>
    </source>
</reference>
<dbReference type="PROSITE" id="PS00894">
    <property type="entry name" value="HTH_DEOR_1"/>
    <property type="match status" value="1"/>
</dbReference>
<dbReference type="SUPFAM" id="SSF46785">
    <property type="entry name" value="Winged helix' DNA-binding domain"/>
    <property type="match status" value="1"/>
</dbReference>
<keyword evidence="1" id="KW-0805">Transcription regulation</keyword>
<evidence type="ECO:0000256" key="3">
    <source>
        <dbReference type="ARBA" id="ARBA00023163"/>
    </source>
</evidence>
<feature type="compositionally biased region" description="Basic and acidic residues" evidence="4">
    <location>
        <begin position="233"/>
        <end position="244"/>
    </location>
</feature>
<feature type="region of interest" description="Disordered" evidence="4">
    <location>
        <begin position="167"/>
        <end position="268"/>
    </location>
</feature>
<dbReference type="InterPro" id="IPR036390">
    <property type="entry name" value="WH_DNA-bd_sf"/>
</dbReference>
<dbReference type="PANTHER" id="PTHR34580">
    <property type="match status" value="1"/>
</dbReference>
<dbReference type="GeneID" id="92545259"/>
<comment type="caution">
    <text evidence="6">The sequence shown here is derived from an EMBL/GenBank/DDBJ whole genome shotgun (WGS) entry which is preliminary data.</text>
</comment>
<keyword evidence="3" id="KW-0804">Transcription</keyword>
<evidence type="ECO:0000256" key="1">
    <source>
        <dbReference type="ARBA" id="ARBA00023015"/>
    </source>
</evidence>
<dbReference type="InterPro" id="IPR026881">
    <property type="entry name" value="WYL_dom"/>
</dbReference>
<name>A0ABT9LRJ0_STRGD</name>
<feature type="region of interest" description="Disordered" evidence="4">
    <location>
        <begin position="429"/>
        <end position="492"/>
    </location>
</feature>
<dbReference type="PROSITE" id="PS51000">
    <property type="entry name" value="HTH_DEOR_2"/>
    <property type="match status" value="1"/>
</dbReference>
<dbReference type="Gene3D" id="1.10.10.10">
    <property type="entry name" value="Winged helix-like DNA-binding domain superfamily/Winged helix DNA-binding domain"/>
    <property type="match status" value="1"/>
</dbReference>
<sequence length="492" mass="51982">MQKTSARLLALLSLLQSRRDWPGDELAARLDVSTRTVRRDVDRLRELGYPVTAVKGPDGGYRLGTGAQLPPLLFDDDQAVALAVALQTATVTGAGIGEAAARALTTLRQVLPARLRHRIAAFQVTAVAPPGADPVQADSRVLMEISTAIHAREELRFDYVPAHPAVRGREGGAVSRGGKREEVTRGTEGRVGVRDAGGGAGVRGREGRGVAAGDAEDRGDERDPTERGTVARGAEDRRDERNPTERGTTAPDAEDRRDQRNPTARGEGAGAVVRRRVLPHHLVTWRGRWYLLAWDLDRDDWRTFRADRVSPRTPTGPRFTPREVPGGDVAAFVTGRFRGMDGQAGRLCRGEAVLDVPAATVAPYVHDGLVEELGPGRCRVVLDSWSWTGLAAAMSRFDAVPHDVRPAELREAFAVLARRCAVAAGGVEEDGVGEDGVGEGGVGEGGVGEGGVEDEGGAGEAPPSPGVVSGACETRRGPRPSAGATDGPEGGP</sequence>
<dbReference type="InterPro" id="IPR036388">
    <property type="entry name" value="WH-like_DNA-bd_sf"/>
</dbReference>
<dbReference type="GO" id="GO:0003677">
    <property type="term" value="F:DNA binding"/>
    <property type="evidence" value="ECO:0007669"/>
    <property type="project" value="UniProtKB-KW"/>
</dbReference>
<dbReference type="PROSITE" id="PS52050">
    <property type="entry name" value="WYL"/>
    <property type="match status" value="1"/>
</dbReference>
<protein>
    <submittedName>
        <fullName evidence="6">DNA-binding transcriptional regulator YafY</fullName>
    </submittedName>
</protein>
<dbReference type="InterPro" id="IPR001034">
    <property type="entry name" value="DeoR_HTH"/>
</dbReference>
<evidence type="ECO:0000259" key="5">
    <source>
        <dbReference type="PROSITE" id="PS51000"/>
    </source>
</evidence>
<gene>
    <name evidence="6" type="ORF">J2S47_006656</name>
</gene>
<dbReference type="Pfam" id="PF13280">
    <property type="entry name" value="WYL"/>
    <property type="match status" value="1"/>
</dbReference>
<dbReference type="RefSeq" id="WP_189414340.1">
    <property type="nucleotide sequence ID" value="NZ_BMSM01000002.1"/>
</dbReference>
<dbReference type="InterPro" id="IPR051534">
    <property type="entry name" value="CBASS_pafABC_assoc_protein"/>
</dbReference>
<proteinExistence type="predicted"/>
<accession>A0ABT9LRJ0</accession>
<dbReference type="EMBL" id="JAURUD010000001">
    <property type="protein sequence ID" value="MDP9686154.1"/>
    <property type="molecule type" value="Genomic_DNA"/>
</dbReference>
<dbReference type="InterPro" id="IPR013196">
    <property type="entry name" value="HTH_11"/>
</dbReference>
<feature type="compositionally biased region" description="Basic and acidic residues" evidence="4">
    <location>
        <begin position="178"/>
        <end position="193"/>
    </location>
</feature>
<keyword evidence="7" id="KW-1185">Reference proteome</keyword>
<dbReference type="Proteomes" id="UP001231675">
    <property type="component" value="Unassembled WGS sequence"/>
</dbReference>
<dbReference type="Pfam" id="PF08279">
    <property type="entry name" value="HTH_11"/>
    <property type="match status" value="1"/>
</dbReference>
<feature type="compositionally biased region" description="Basic and acidic residues" evidence="4">
    <location>
        <begin position="215"/>
        <end position="226"/>
    </location>
</feature>